<dbReference type="PROSITE" id="PS51354">
    <property type="entry name" value="GLUTAREDOXIN_2"/>
    <property type="match status" value="1"/>
</dbReference>
<keyword evidence="3" id="KW-1185">Reference proteome</keyword>
<evidence type="ECO:0000313" key="2">
    <source>
        <dbReference type="EMBL" id="PRT53011.1"/>
    </source>
</evidence>
<dbReference type="CDD" id="cd03419">
    <property type="entry name" value="GRX_GRXh_1_2_like"/>
    <property type="match status" value="1"/>
</dbReference>
<dbReference type="GeneID" id="36514380"/>
<dbReference type="InterPro" id="IPR002109">
    <property type="entry name" value="Glutaredoxin"/>
</dbReference>
<dbReference type="PANTHER" id="PTHR45694">
    <property type="entry name" value="GLUTAREDOXIN 2"/>
    <property type="match status" value="1"/>
</dbReference>
<dbReference type="Pfam" id="PF00462">
    <property type="entry name" value="Glutaredoxin"/>
    <property type="match status" value="1"/>
</dbReference>
<dbReference type="GO" id="GO:0005801">
    <property type="term" value="C:cis-Golgi network"/>
    <property type="evidence" value="ECO:0007669"/>
    <property type="project" value="TreeGrafter"/>
</dbReference>
<dbReference type="SUPFAM" id="SSF52833">
    <property type="entry name" value="Thioredoxin-like"/>
    <property type="match status" value="1"/>
</dbReference>
<dbReference type="EMBL" id="NDIQ01000001">
    <property type="protein sequence ID" value="PRT53011.1"/>
    <property type="molecule type" value="Genomic_DNA"/>
</dbReference>
<dbReference type="PANTHER" id="PTHR45694:SF5">
    <property type="entry name" value="GLUTAREDOXIN 2"/>
    <property type="match status" value="1"/>
</dbReference>
<dbReference type="OrthoDB" id="423313at2759"/>
<dbReference type="AlphaFoldDB" id="A0A2T0FDF4"/>
<dbReference type="Gene3D" id="3.40.30.10">
    <property type="entry name" value="Glutaredoxin"/>
    <property type="match status" value="1"/>
</dbReference>
<dbReference type="Proteomes" id="UP000238350">
    <property type="component" value="Unassembled WGS sequence"/>
</dbReference>
<dbReference type="PRINTS" id="PR00160">
    <property type="entry name" value="GLUTAREDOXIN"/>
</dbReference>
<gene>
    <name evidence="2" type="ORF">B9G98_00631</name>
</gene>
<sequence length="188" mass="20525">MRRSSTIRVAFYVVTALLLVFVTFRAFGKDKPISSKGTGKSVLAPEQHANAKNGEVVQIQLEDIIEVPENGVASPEILYKNILNERPFSPVVIFSKSYCGFSKAAKKLLLEDYQLSPPPRVVELDLHPQGSELQAYISEVTGRRTVPNVIVMKQSYGGASEMSALHNDGVLAAKLAEWGGGHLQVSTK</sequence>
<reference evidence="2 3" key="1">
    <citation type="submission" date="2017-04" db="EMBL/GenBank/DDBJ databases">
        <title>Genome sequencing of [Candida] sorbophila.</title>
        <authorList>
            <person name="Ahn J.O."/>
        </authorList>
    </citation>
    <scope>NUCLEOTIDE SEQUENCE [LARGE SCALE GENOMIC DNA]</scope>
    <source>
        <strain evidence="2 3">DS02</strain>
    </source>
</reference>
<dbReference type="STRING" id="45607.A0A2T0FDF4"/>
<comment type="caution">
    <text evidence="2">The sequence shown here is derived from an EMBL/GenBank/DDBJ whole genome shotgun (WGS) entry which is preliminary data.</text>
</comment>
<name>A0A2T0FDF4_9ASCO</name>
<dbReference type="RefSeq" id="XP_024662957.1">
    <property type="nucleotide sequence ID" value="XM_024807189.1"/>
</dbReference>
<dbReference type="GO" id="GO:0000324">
    <property type="term" value="C:fungal-type vacuole"/>
    <property type="evidence" value="ECO:0007669"/>
    <property type="project" value="TreeGrafter"/>
</dbReference>
<evidence type="ECO:0000313" key="3">
    <source>
        <dbReference type="Proteomes" id="UP000238350"/>
    </source>
</evidence>
<dbReference type="GO" id="GO:0015038">
    <property type="term" value="F:glutathione disulfide oxidoreductase activity"/>
    <property type="evidence" value="ECO:0007669"/>
    <property type="project" value="TreeGrafter"/>
</dbReference>
<organism evidence="2 3">
    <name type="scientific">Wickerhamiella sorbophila</name>
    <dbReference type="NCBI Taxonomy" id="45607"/>
    <lineage>
        <taxon>Eukaryota</taxon>
        <taxon>Fungi</taxon>
        <taxon>Dikarya</taxon>
        <taxon>Ascomycota</taxon>
        <taxon>Saccharomycotina</taxon>
        <taxon>Dipodascomycetes</taxon>
        <taxon>Dipodascales</taxon>
        <taxon>Trichomonascaceae</taxon>
        <taxon>Wickerhamiella</taxon>
    </lineage>
</organism>
<accession>A0A2T0FDF4</accession>
<evidence type="ECO:0000259" key="1">
    <source>
        <dbReference type="Pfam" id="PF00462"/>
    </source>
</evidence>
<proteinExistence type="predicted"/>
<protein>
    <submittedName>
        <fullName evidence="2">Monothiol glutaredoxin-6</fullName>
    </submittedName>
</protein>
<dbReference type="InterPro" id="IPR014025">
    <property type="entry name" value="Glutaredoxin_subgr"/>
</dbReference>
<dbReference type="GO" id="GO:0005796">
    <property type="term" value="C:Golgi lumen"/>
    <property type="evidence" value="ECO:0007669"/>
    <property type="project" value="TreeGrafter"/>
</dbReference>
<feature type="domain" description="Glutaredoxin" evidence="1">
    <location>
        <begin position="91"/>
        <end position="153"/>
    </location>
</feature>
<dbReference type="InterPro" id="IPR036249">
    <property type="entry name" value="Thioredoxin-like_sf"/>
</dbReference>
<dbReference type="GO" id="GO:0034599">
    <property type="term" value="P:cellular response to oxidative stress"/>
    <property type="evidence" value="ECO:0007669"/>
    <property type="project" value="TreeGrafter"/>
</dbReference>